<evidence type="ECO:0000256" key="2">
    <source>
        <dbReference type="ARBA" id="ARBA00022676"/>
    </source>
</evidence>
<dbReference type="AlphaFoldDB" id="A0A285SID2"/>
<dbReference type="SUPFAM" id="SSF53756">
    <property type="entry name" value="UDP-Glycosyltransferase/glycogen phosphorylase"/>
    <property type="match status" value="1"/>
</dbReference>
<evidence type="ECO:0000313" key="6">
    <source>
        <dbReference type="Proteomes" id="UP000219111"/>
    </source>
</evidence>
<dbReference type="Proteomes" id="UP000219111">
    <property type="component" value="Unassembled WGS sequence"/>
</dbReference>
<dbReference type="SUPFAM" id="SSF48452">
    <property type="entry name" value="TPR-like"/>
    <property type="match status" value="1"/>
</dbReference>
<dbReference type="EMBL" id="OBMT01000004">
    <property type="protein sequence ID" value="SOC05588.1"/>
    <property type="molecule type" value="Genomic_DNA"/>
</dbReference>
<proteinExistence type="inferred from homology"/>
<accession>A0A285SID2</accession>
<gene>
    <name evidence="5" type="ORF">SAMN05877831_104182</name>
</gene>
<evidence type="ECO:0000256" key="3">
    <source>
        <dbReference type="ARBA" id="ARBA00022679"/>
    </source>
</evidence>
<dbReference type="InterPro" id="IPR028098">
    <property type="entry name" value="Glyco_trans_4-like_N"/>
</dbReference>
<evidence type="ECO:0000256" key="1">
    <source>
        <dbReference type="ARBA" id="ARBA00009481"/>
    </source>
</evidence>
<dbReference type="RefSeq" id="WP_176518595.1">
    <property type="nucleotide sequence ID" value="NZ_OBMT01000004.1"/>
</dbReference>
<dbReference type="GO" id="GO:0016757">
    <property type="term" value="F:glycosyltransferase activity"/>
    <property type="evidence" value="ECO:0007669"/>
    <property type="project" value="UniProtKB-KW"/>
</dbReference>
<comment type="similarity">
    <text evidence="1">Belongs to the glycosyltransferase group 1 family. Glycosyltransferase 4 subfamily.</text>
</comment>
<evidence type="ECO:0000313" key="5">
    <source>
        <dbReference type="EMBL" id="SOC05588.1"/>
    </source>
</evidence>
<name>A0A285SID2_9RHOB</name>
<reference evidence="6" key="1">
    <citation type="submission" date="2017-08" db="EMBL/GenBank/DDBJ databases">
        <authorList>
            <person name="Varghese N."/>
            <person name="Submissions S."/>
        </authorList>
    </citation>
    <scope>NUCLEOTIDE SEQUENCE [LARGE SCALE GENOMIC DNA]</scope>
    <source>
        <strain evidence="6">JA276</strain>
    </source>
</reference>
<dbReference type="Pfam" id="PF14559">
    <property type="entry name" value="TPR_19"/>
    <property type="match status" value="1"/>
</dbReference>
<sequence length="772" mass="82754">MSKNVFLRDVGNIRSQLIDLCERGRYASAQFMLAGAGCNAQTHPALWEYLARQSAAAGVAAVAHAARRLLWEAGWRTADVALSEARHFLDAGDHVTAVFLIEHVFGKLPEDPAARLLLARCHLETARARGAEGPTRTDAEAAQQLSDGIAPETADDLLLLVDLLRFAGEFDAALAQLAAAADRFGGDPRLTMRAASIQEQRGDIAAALALWQEVTRQPGPTRKEALFRQIAAQARLGRSDAVTAEAGALLRERLSLAERIRLALLMGQHGMVEALTDQASQGGDPADPLGAIEAAEIGDMLLDAGYIGLVHWLRRQKLGVSERAKTVLEAVGLGLQAERAPRRSFATSVTLRSPDFMVPIAEFLQLPPKPAGWPGEGRTPEKLLLVNFSLAAGGAERQLLELVKALLADRLTPDQIDVACFTLARDRGHDRFLPELQALGVSVHNLMTRRIANRTLPPEAERLISALPLPLRDDTRAIWHLVNELRPDVLHGWQDKSALACGLVGHLLGLGRVVLSLRNMSPETRRDPDLVRLRALYGDFAATGHFRLTANAEAAIADYAGWIGCAPERLTLLRNAVDDSRFSPALRAPGAAGTAPLRIVGIFRLAPNKRPLLWLRTVAALARQCGRPLCPVIHGSGPLGPEIVTEARALGLDGIEIHSGSTAPEDLYGSADLVLLMSRVEGVPNILIEAQACGIPVAACDVGGVREAMHDSGLLLPADPAPEAAAAALAAWLPAALTTDPARRVAFAQRRFGRTALATRAMALYCGTAEEP</sequence>
<dbReference type="PANTHER" id="PTHR12526:SF640">
    <property type="entry name" value="COLANIC ACID BIOSYNTHESIS GLYCOSYLTRANSFERASE WCAL-RELATED"/>
    <property type="match status" value="1"/>
</dbReference>
<keyword evidence="6" id="KW-1185">Reference proteome</keyword>
<keyword evidence="3 5" id="KW-0808">Transferase</keyword>
<keyword evidence="2" id="KW-0328">Glycosyltransferase</keyword>
<protein>
    <submittedName>
        <fullName evidence="5">Glycosyltransferase involved in cell wall bisynthesis</fullName>
    </submittedName>
</protein>
<evidence type="ECO:0000259" key="4">
    <source>
        <dbReference type="Pfam" id="PF13439"/>
    </source>
</evidence>
<dbReference type="Pfam" id="PF13692">
    <property type="entry name" value="Glyco_trans_1_4"/>
    <property type="match status" value="1"/>
</dbReference>
<feature type="domain" description="Glycosyltransferase subfamily 4-like N-terminal" evidence="4">
    <location>
        <begin position="393"/>
        <end position="581"/>
    </location>
</feature>
<dbReference type="Pfam" id="PF13439">
    <property type="entry name" value="Glyco_transf_4"/>
    <property type="match status" value="1"/>
</dbReference>
<dbReference type="Gene3D" id="1.25.40.10">
    <property type="entry name" value="Tetratricopeptide repeat domain"/>
    <property type="match status" value="1"/>
</dbReference>
<dbReference type="InterPro" id="IPR011990">
    <property type="entry name" value="TPR-like_helical_dom_sf"/>
</dbReference>
<dbReference type="PANTHER" id="PTHR12526">
    <property type="entry name" value="GLYCOSYLTRANSFERASE"/>
    <property type="match status" value="1"/>
</dbReference>
<dbReference type="Gene3D" id="3.40.50.2000">
    <property type="entry name" value="Glycogen Phosphorylase B"/>
    <property type="match status" value="2"/>
</dbReference>
<organism evidence="5 6">
    <name type="scientific">Rhodobacter maris</name>
    <dbReference type="NCBI Taxonomy" id="446682"/>
    <lineage>
        <taxon>Bacteria</taxon>
        <taxon>Pseudomonadati</taxon>
        <taxon>Pseudomonadota</taxon>
        <taxon>Alphaproteobacteria</taxon>
        <taxon>Rhodobacterales</taxon>
        <taxon>Rhodobacter group</taxon>
        <taxon>Rhodobacter</taxon>
    </lineage>
</organism>